<evidence type="ECO:0000256" key="2">
    <source>
        <dbReference type="ARBA" id="ARBA00009046"/>
    </source>
</evidence>
<dbReference type="SUPFAM" id="SSF52540">
    <property type="entry name" value="P-loop containing nucleoside triphosphate hydrolases"/>
    <property type="match status" value="1"/>
</dbReference>
<dbReference type="SMART" id="SM00487">
    <property type="entry name" value="DEXDc"/>
    <property type="match status" value="1"/>
</dbReference>
<evidence type="ECO:0000256" key="6">
    <source>
        <dbReference type="ARBA" id="ARBA00022801"/>
    </source>
</evidence>
<proteinExistence type="inferred from homology"/>
<dbReference type="RefSeq" id="WP_160628864.1">
    <property type="nucleotide sequence ID" value="NZ_CP047593.1"/>
</dbReference>
<evidence type="ECO:0000256" key="5">
    <source>
        <dbReference type="ARBA" id="ARBA00022741"/>
    </source>
</evidence>
<keyword evidence="7" id="KW-0347">Helicase</keyword>
<dbReference type="NCBIfam" id="TIGR01587">
    <property type="entry name" value="cas3_core"/>
    <property type="match status" value="1"/>
</dbReference>
<dbReference type="PROSITE" id="PS51192">
    <property type="entry name" value="HELICASE_ATP_BIND_1"/>
    <property type="match status" value="1"/>
</dbReference>
<keyword evidence="13" id="KW-1185">Reference proteome</keyword>
<sequence>MPPHTSPVFYAHSNGLDPAHWQPLETHLKNVAEKAADFAQPFGGEEWGRLIGINHDLGKGTLAWQAWLRQVNGISDEFSGHYAGHPAHADAGAQWLFSQSKQAGQLLAYCVAGHHGGLPNWNEGSVRAGLKVRLNQSMPNMKLAKVSSIPAELPFVLDPERLGFQLQFFARMLFSCLVDADYLDTEMFIDGEKARWRSGYPKLDELSKCFWMRFNALREKVDIASPVNRQRERVLRDCLSAAGNEPGLFSLTVPTGGGKTLASLAFALKHAKKYEKRRIIYVIPFTSIIEQNAAVFRDMLSKDAVLEHHCNFIPDDSDWKTRLASENWDAPVVITTNVQFFNSFYANKPSKCRKLHNVSDSVVIFDEVQAVPVEKLKPCLEIIKELSSGYGVSSVLCTATQPAVEYSDQFQSGLQNVREIVGDVAELFSSLKRTEESFVGVLEVGELAGRLSNENQVLCIVNTRKQALDVFKALPESEGSIHLSALMHPDHRTKTLAEVRQRLDDGLPCRVVSTQLIEAGVDVDFPCVYRAVSGIDSIAQAAGRCNRNGKYQTPRPVCVFEFPEDASCAFFRQAAQSAAKLFDRYSGRLTVPECVREYFSDYFWKNEQRMDDGETLQRCLRAQTLEISFRDIAEFQMIKTATIPIIVALEDEALELVHALDFAEHSGGILRRLQKYTVQVYSYQFDEICDWLEEPVPGVFVLKSEELYSHETGLQCNPPQGQAFFG</sequence>
<dbReference type="CDD" id="cd09641">
    <property type="entry name" value="Cas3''_I"/>
    <property type="match status" value="1"/>
</dbReference>
<name>A0A6P1M6N9_9BACT</name>
<dbReference type="Gene3D" id="3.40.50.300">
    <property type="entry name" value="P-loop containing nucleotide triphosphate hydrolases"/>
    <property type="match status" value="2"/>
</dbReference>
<dbReference type="InterPro" id="IPR054712">
    <property type="entry name" value="Cas3-like_dom"/>
</dbReference>
<dbReference type="EMBL" id="CP047593">
    <property type="protein sequence ID" value="QHI69682.1"/>
    <property type="molecule type" value="Genomic_DNA"/>
</dbReference>
<dbReference type="Proteomes" id="UP000464954">
    <property type="component" value="Chromosome"/>
</dbReference>
<feature type="domain" description="Helicase ATP-binding" evidence="10">
    <location>
        <begin position="240"/>
        <end position="419"/>
    </location>
</feature>
<evidence type="ECO:0000259" key="10">
    <source>
        <dbReference type="PROSITE" id="PS51192"/>
    </source>
</evidence>
<dbReference type="InterPro" id="IPR038257">
    <property type="entry name" value="CRISPR-assoc_Cas3_HD_sf"/>
</dbReference>
<evidence type="ECO:0000256" key="3">
    <source>
        <dbReference type="ARBA" id="ARBA00022722"/>
    </source>
</evidence>
<keyword evidence="6" id="KW-0378">Hydrolase</keyword>
<dbReference type="GO" id="GO:0016887">
    <property type="term" value="F:ATP hydrolysis activity"/>
    <property type="evidence" value="ECO:0007669"/>
    <property type="project" value="TreeGrafter"/>
</dbReference>
<dbReference type="NCBIfam" id="TIGR01596">
    <property type="entry name" value="cas3_HD"/>
    <property type="match status" value="1"/>
</dbReference>
<comment type="similarity">
    <text evidence="2">In the central section; belongs to the CRISPR-associated helicase Cas3 family.</text>
</comment>
<evidence type="ECO:0000313" key="12">
    <source>
        <dbReference type="EMBL" id="QHI69682.1"/>
    </source>
</evidence>
<dbReference type="PROSITE" id="PS51643">
    <property type="entry name" value="HD_CAS3"/>
    <property type="match status" value="1"/>
</dbReference>
<dbReference type="GO" id="GO:0004386">
    <property type="term" value="F:helicase activity"/>
    <property type="evidence" value="ECO:0007669"/>
    <property type="project" value="UniProtKB-KW"/>
</dbReference>
<dbReference type="InterPro" id="IPR027417">
    <property type="entry name" value="P-loop_NTPase"/>
</dbReference>
<comment type="similarity">
    <text evidence="1">In the N-terminal section; belongs to the CRISPR-associated nuclease Cas3-HD family.</text>
</comment>
<dbReference type="GO" id="GO:0046872">
    <property type="term" value="F:metal ion binding"/>
    <property type="evidence" value="ECO:0007669"/>
    <property type="project" value="UniProtKB-KW"/>
</dbReference>
<evidence type="ECO:0000259" key="11">
    <source>
        <dbReference type="PROSITE" id="PS51643"/>
    </source>
</evidence>
<evidence type="ECO:0000256" key="7">
    <source>
        <dbReference type="ARBA" id="ARBA00022806"/>
    </source>
</evidence>
<dbReference type="CDD" id="cd17930">
    <property type="entry name" value="DEXHc_cas3"/>
    <property type="match status" value="1"/>
</dbReference>
<dbReference type="KEGG" id="taer:GT409_09530"/>
<reference evidence="12 13" key="1">
    <citation type="submission" date="2020-01" db="EMBL/GenBank/DDBJ databases">
        <title>Ponticoccus aerotolerans gen. nov., sp. nov., an anaerobic bacterium and proposal of Ponticoccusceae fam. nov., Ponticoccusles ord. nov. and Ponticoccuse classis nov. in the phylum Kiritimatiellaeota.</title>
        <authorList>
            <person name="Zhou L.Y."/>
            <person name="Du Z.J."/>
        </authorList>
    </citation>
    <scope>NUCLEOTIDE SEQUENCE [LARGE SCALE GENOMIC DNA]</scope>
    <source>
        <strain evidence="12 13">S-5007</strain>
    </source>
</reference>
<evidence type="ECO:0000256" key="9">
    <source>
        <dbReference type="ARBA" id="ARBA00023118"/>
    </source>
</evidence>
<dbReference type="Pfam" id="PF22590">
    <property type="entry name" value="Cas3-like_C_2"/>
    <property type="match status" value="1"/>
</dbReference>
<feature type="domain" description="HD Cas3-type" evidence="11">
    <location>
        <begin position="17"/>
        <end position="183"/>
    </location>
</feature>
<dbReference type="GO" id="GO:0004518">
    <property type="term" value="F:nuclease activity"/>
    <property type="evidence" value="ECO:0007669"/>
    <property type="project" value="UniProtKB-KW"/>
</dbReference>
<gene>
    <name evidence="12" type="primary">cas3</name>
    <name evidence="12" type="ORF">GT409_09530</name>
</gene>
<dbReference type="GO" id="GO:0003677">
    <property type="term" value="F:DNA binding"/>
    <property type="evidence" value="ECO:0007669"/>
    <property type="project" value="TreeGrafter"/>
</dbReference>
<protein>
    <submittedName>
        <fullName evidence="12">CRISPR-associated helicase Cas3</fullName>
    </submittedName>
</protein>
<keyword evidence="5" id="KW-0547">Nucleotide-binding</keyword>
<dbReference type="Pfam" id="PF00270">
    <property type="entry name" value="DEAD"/>
    <property type="match status" value="1"/>
</dbReference>
<dbReference type="InterPro" id="IPR006483">
    <property type="entry name" value="CRISPR-assoc_Cas3_HD"/>
</dbReference>
<dbReference type="PANTHER" id="PTHR47962">
    <property type="entry name" value="ATP-DEPENDENT HELICASE LHR-RELATED-RELATED"/>
    <property type="match status" value="1"/>
</dbReference>
<dbReference type="InterPro" id="IPR011545">
    <property type="entry name" value="DEAD/DEAH_box_helicase_dom"/>
</dbReference>
<keyword evidence="8" id="KW-0067">ATP-binding</keyword>
<dbReference type="InterPro" id="IPR052511">
    <property type="entry name" value="ATP-dep_Helicase"/>
</dbReference>
<dbReference type="Gene3D" id="1.10.3210.30">
    <property type="match status" value="1"/>
</dbReference>
<keyword evidence="3" id="KW-0540">Nuclease</keyword>
<keyword evidence="4" id="KW-0479">Metal-binding</keyword>
<evidence type="ECO:0000256" key="4">
    <source>
        <dbReference type="ARBA" id="ARBA00022723"/>
    </source>
</evidence>
<keyword evidence="9" id="KW-0051">Antiviral defense</keyword>
<evidence type="ECO:0000256" key="1">
    <source>
        <dbReference type="ARBA" id="ARBA00006847"/>
    </source>
</evidence>
<evidence type="ECO:0000256" key="8">
    <source>
        <dbReference type="ARBA" id="ARBA00022840"/>
    </source>
</evidence>
<evidence type="ECO:0000313" key="13">
    <source>
        <dbReference type="Proteomes" id="UP000464954"/>
    </source>
</evidence>
<dbReference type="GO" id="GO:0051607">
    <property type="term" value="P:defense response to virus"/>
    <property type="evidence" value="ECO:0007669"/>
    <property type="project" value="UniProtKB-KW"/>
</dbReference>
<dbReference type="InterPro" id="IPR006474">
    <property type="entry name" value="Helicase_Cas3_CRISPR-ass_core"/>
</dbReference>
<dbReference type="AlphaFoldDB" id="A0A6P1M6N9"/>
<dbReference type="PANTHER" id="PTHR47962:SF5">
    <property type="entry name" value="ATP-DEPENDENT HELICASE LHR-RELATED"/>
    <property type="match status" value="1"/>
</dbReference>
<organism evidence="12 13">
    <name type="scientific">Tichowtungia aerotolerans</name>
    <dbReference type="NCBI Taxonomy" id="2697043"/>
    <lineage>
        <taxon>Bacteria</taxon>
        <taxon>Pseudomonadati</taxon>
        <taxon>Kiritimatiellota</taxon>
        <taxon>Tichowtungiia</taxon>
        <taxon>Tichowtungiales</taxon>
        <taxon>Tichowtungiaceae</taxon>
        <taxon>Tichowtungia</taxon>
    </lineage>
</organism>
<accession>A0A6P1M6N9</accession>
<dbReference type="InterPro" id="IPR014001">
    <property type="entry name" value="Helicase_ATP-bd"/>
</dbReference>
<dbReference type="GO" id="GO:0005524">
    <property type="term" value="F:ATP binding"/>
    <property type="evidence" value="ECO:0007669"/>
    <property type="project" value="UniProtKB-KW"/>
</dbReference>